<dbReference type="EMBL" id="CP022388">
    <property type="protein sequence ID" value="ATA92692.1"/>
    <property type="molecule type" value="Genomic_DNA"/>
</dbReference>
<proteinExistence type="inferred from homology"/>
<evidence type="ECO:0000259" key="8">
    <source>
        <dbReference type="Pfam" id="PF01694"/>
    </source>
</evidence>
<dbReference type="Gene3D" id="1.20.1540.10">
    <property type="entry name" value="Rhomboid-like"/>
    <property type="match status" value="1"/>
</dbReference>
<dbReference type="OMA" id="MLFLYWF"/>
<feature type="transmembrane region" description="Helical" evidence="7">
    <location>
        <begin position="127"/>
        <end position="150"/>
    </location>
</feature>
<dbReference type="SUPFAM" id="SSF144091">
    <property type="entry name" value="Rhomboid-like"/>
    <property type="match status" value="1"/>
</dbReference>
<comment type="similarity">
    <text evidence="2">Belongs to the peptidase S54 family.</text>
</comment>
<evidence type="ECO:0000256" key="5">
    <source>
        <dbReference type="ARBA" id="ARBA00022989"/>
    </source>
</evidence>
<reference evidence="13" key="4">
    <citation type="submission" date="2017-06" db="EMBL/GenBank/DDBJ databases">
        <title>Capnocytophaga spp. assemblies.</title>
        <authorList>
            <person name="Gulvik C.A."/>
        </authorList>
    </citation>
    <scope>NUCLEOTIDE SEQUENCE [LARGE SCALE GENOMIC DNA]</scope>
    <source>
        <strain evidence="13">H5594</strain>
    </source>
</reference>
<dbReference type="PANTHER" id="PTHR43731:SF14">
    <property type="entry name" value="PRESENILIN-ASSOCIATED RHOMBOID-LIKE PROTEIN, MITOCHONDRIAL"/>
    <property type="match status" value="1"/>
</dbReference>
<dbReference type="Proteomes" id="UP000039370">
    <property type="component" value="Unassembled WGS sequence"/>
</dbReference>
<dbReference type="RefSeq" id="WP_013996944.1">
    <property type="nucleotide sequence ID" value="NZ_BOQI01000013.1"/>
</dbReference>
<reference evidence="12" key="2">
    <citation type="submission" date="2015-01" db="EMBL/GenBank/DDBJ databases">
        <authorList>
            <person name="MANFREDI Pablo"/>
        </authorList>
    </citation>
    <scope>NUCLEOTIDE SEQUENCE [LARGE SCALE GENOMIC DNA]</scope>
    <source>
        <strain evidence="12">Cc11</strain>
    </source>
</reference>
<keyword evidence="6 7" id="KW-0472">Membrane</keyword>
<dbReference type="EMBL" id="CDOK01000130">
    <property type="protein sequence ID" value="CEN50482.1"/>
    <property type="molecule type" value="Genomic_DNA"/>
</dbReference>
<dbReference type="PANTHER" id="PTHR43731">
    <property type="entry name" value="RHOMBOID PROTEASE"/>
    <property type="match status" value="1"/>
</dbReference>
<dbReference type="GO" id="GO:0004252">
    <property type="term" value="F:serine-type endopeptidase activity"/>
    <property type="evidence" value="ECO:0007669"/>
    <property type="project" value="InterPro"/>
</dbReference>
<feature type="transmembrane region" description="Helical" evidence="7">
    <location>
        <begin position="12"/>
        <end position="37"/>
    </location>
</feature>
<evidence type="ECO:0000256" key="3">
    <source>
        <dbReference type="ARBA" id="ARBA00022692"/>
    </source>
</evidence>
<dbReference type="InterPro" id="IPR046483">
    <property type="entry name" value="DUF6576"/>
</dbReference>
<sequence length="285" mass="32924">MNKINKYWREMTISEGVILICVAVFLILKSITLFGFLTENQISIWVGLSQNTNQFFLKPWTIITYAFHHASFSHLFWNMFLLFFVGQIFLNLFHKKQFLSTYFLGVIFGGITFLLVYRFFFNDLENTVLVGASGGIMCLLIFLCTTVPNYGVNLLFNLRVKLWHIGVFMIVFDVLQISSNTSGRIVHFGGALAGLLWGLYTRQLRFKSSKKNWLKLTKKNKSSKVLKVQKKSAIQADITSKLSEQQRLKQHKINIILEKINRSGYAALSEEEKKFLFEASKEMNP</sequence>
<name>A0A0B7IKE9_9FLAO</name>
<dbReference type="InterPro" id="IPR022764">
    <property type="entry name" value="Peptidase_S54_rhomboid_dom"/>
</dbReference>
<evidence type="ECO:0000313" key="12">
    <source>
        <dbReference type="Proteomes" id="UP000039370"/>
    </source>
</evidence>
<feature type="transmembrane region" description="Helical" evidence="7">
    <location>
        <begin position="101"/>
        <end position="121"/>
    </location>
</feature>
<dbReference type="AlphaFoldDB" id="A0A0B7IKE9"/>
<evidence type="ECO:0000313" key="13">
    <source>
        <dbReference type="Proteomes" id="UP000243136"/>
    </source>
</evidence>
<feature type="transmembrane region" description="Helical" evidence="7">
    <location>
        <begin position="185"/>
        <end position="201"/>
    </location>
</feature>
<protein>
    <submittedName>
        <fullName evidence="10">Rhomboid family intramembrane serine protease</fullName>
    </submittedName>
    <submittedName>
        <fullName evidence="11">p-beta</fullName>
        <ecNumber evidence="11">3.4.21.105</ecNumber>
    </submittedName>
</protein>
<reference evidence="11" key="1">
    <citation type="submission" date="2015-01" db="EMBL/GenBank/DDBJ databases">
        <authorList>
            <person name="Xiang T."/>
            <person name="Song Y."/>
            <person name="Huang L."/>
            <person name="Wang B."/>
            <person name="Wu P."/>
        </authorList>
    </citation>
    <scope>NUCLEOTIDE SEQUENCE [LARGE SCALE GENOMIC DNA]</scope>
    <source>
        <strain evidence="11">Cc11</strain>
    </source>
</reference>
<evidence type="ECO:0000313" key="11">
    <source>
        <dbReference type="EMBL" id="CEN50482.1"/>
    </source>
</evidence>
<accession>A0A0B7IKE9</accession>
<evidence type="ECO:0000313" key="10">
    <source>
        <dbReference type="EMBL" id="ATA92692.1"/>
    </source>
</evidence>
<comment type="subcellular location">
    <subcellularLocation>
        <location evidence="1">Membrane</location>
        <topology evidence="1">Multi-pass membrane protein</topology>
    </subcellularLocation>
</comment>
<dbReference type="InterPro" id="IPR050925">
    <property type="entry name" value="Rhomboid_protease_S54"/>
</dbReference>
<dbReference type="InterPro" id="IPR035952">
    <property type="entry name" value="Rhomboid-like_sf"/>
</dbReference>
<keyword evidence="4 11" id="KW-0378">Hydrolase</keyword>
<dbReference type="Proteomes" id="UP000243136">
    <property type="component" value="Chromosome"/>
</dbReference>
<evidence type="ECO:0000256" key="1">
    <source>
        <dbReference type="ARBA" id="ARBA00004141"/>
    </source>
</evidence>
<dbReference type="Pfam" id="PF01694">
    <property type="entry name" value="Rhomboid"/>
    <property type="match status" value="1"/>
</dbReference>
<dbReference type="GO" id="GO:0016020">
    <property type="term" value="C:membrane"/>
    <property type="evidence" value="ECO:0007669"/>
    <property type="project" value="UniProtKB-SubCell"/>
</dbReference>
<evidence type="ECO:0000256" key="2">
    <source>
        <dbReference type="ARBA" id="ARBA00009045"/>
    </source>
</evidence>
<dbReference type="EC" id="3.4.21.105" evidence="11"/>
<feature type="transmembrane region" description="Helical" evidence="7">
    <location>
        <begin position="75"/>
        <end position="94"/>
    </location>
</feature>
<evidence type="ECO:0000256" key="4">
    <source>
        <dbReference type="ARBA" id="ARBA00022801"/>
    </source>
</evidence>
<organism evidence="11 12">
    <name type="scientific">Capnocytophaga canimorsus</name>
    <dbReference type="NCBI Taxonomy" id="28188"/>
    <lineage>
        <taxon>Bacteria</taxon>
        <taxon>Pseudomonadati</taxon>
        <taxon>Bacteroidota</taxon>
        <taxon>Flavobacteriia</taxon>
        <taxon>Flavobacteriales</taxon>
        <taxon>Flavobacteriaceae</taxon>
        <taxon>Capnocytophaga</taxon>
    </lineage>
</organism>
<keyword evidence="5 7" id="KW-1133">Transmembrane helix</keyword>
<evidence type="ECO:0000256" key="6">
    <source>
        <dbReference type="ARBA" id="ARBA00023136"/>
    </source>
</evidence>
<evidence type="ECO:0000259" key="9">
    <source>
        <dbReference type="Pfam" id="PF20216"/>
    </source>
</evidence>
<gene>
    <name evidence="11" type="ORF">CCAN11_2150014</name>
    <name evidence="10" type="ORF">CGC56_11340</name>
</gene>
<reference evidence="10" key="3">
    <citation type="journal article" date="2017" name="Genome Announc.">
        <title>Twelve Complete Reference Genomes of Clinical Isolates in the Capnocytophaga Genus.</title>
        <authorList>
            <person name="Villarma A."/>
            <person name="Gulvik C.A."/>
            <person name="Rowe L.A."/>
            <person name="Sheth M."/>
            <person name="Juieng P."/>
            <person name="Nicholson A.C."/>
            <person name="Loparev V.N."/>
            <person name="McQuiston J.R."/>
        </authorList>
    </citation>
    <scope>NUCLEOTIDE SEQUENCE</scope>
    <source>
        <strain evidence="10">H5594</strain>
    </source>
</reference>
<dbReference type="Pfam" id="PF20216">
    <property type="entry name" value="DUF6576"/>
    <property type="match status" value="1"/>
</dbReference>
<feature type="transmembrane region" description="Helical" evidence="7">
    <location>
        <begin position="162"/>
        <end position="179"/>
    </location>
</feature>
<evidence type="ECO:0000256" key="7">
    <source>
        <dbReference type="SAM" id="Phobius"/>
    </source>
</evidence>
<keyword evidence="10" id="KW-0645">Protease</keyword>
<feature type="domain" description="DUF6576" evidence="9">
    <location>
        <begin position="238"/>
        <end position="281"/>
    </location>
</feature>
<dbReference type="GO" id="GO:0006508">
    <property type="term" value="P:proteolysis"/>
    <property type="evidence" value="ECO:0007669"/>
    <property type="project" value="UniProtKB-KW"/>
</dbReference>
<feature type="domain" description="Peptidase S54 rhomboid" evidence="8">
    <location>
        <begin position="59"/>
        <end position="202"/>
    </location>
</feature>
<keyword evidence="3 7" id="KW-0812">Transmembrane</keyword>